<sequence>MPRSVLIGASGFLLQADELAAFVEDTAHAPMILGQLKRWLYNGAERAIEPFVIGRRARLFIAAPKAAKVNGQELYAATLRT</sequence>
<name>A0A7W2LYV9_9PSED</name>
<proteinExistence type="predicted"/>
<reference evidence="1 2" key="1">
    <citation type="submission" date="2020-07" db="EMBL/GenBank/DDBJ databases">
        <title>Diversity of carbapenemase encoding genes among Pseudomonas putida group clinical isolates in a tertiary Brazilian hospital.</title>
        <authorList>
            <person name="Alberto-Lei F."/>
            <person name="Nodari C.S."/>
            <person name="Streling A.P."/>
            <person name="Paulino J.T."/>
            <person name="Bessa-Neto F.O."/>
            <person name="Cayo R."/>
            <person name="Gales A.C."/>
        </authorList>
    </citation>
    <scope>NUCLEOTIDE SEQUENCE [LARGE SCALE GENOMIC DNA]</scope>
    <source>
        <strain evidence="1 2">11213</strain>
    </source>
</reference>
<protein>
    <submittedName>
        <fullName evidence="1">Uncharacterized protein</fullName>
    </submittedName>
</protein>
<dbReference type="Proteomes" id="UP000577346">
    <property type="component" value="Unassembled WGS sequence"/>
</dbReference>
<evidence type="ECO:0000313" key="2">
    <source>
        <dbReference type="Proteomes" id="UP000577346"/>
    </source>
</evidence>
<dbReference type="EMBL" id="JACGDA010000047">
    <property type="protein sequence ID" value="MBA6149589.1"/>
    <property type="molecule type" value="Genomic_DNA"/>
</dbReference>
<organism evidence="1 2">
    <name type="scientific">Pseudomonas juntendi</name>
    <dbReference type="NCBI Taxonomy" id="2666183"/>
    <lineage>
        <taxon>Bacteria</taxon>
        <taxon>Pseudomonadati</taxon>
        <taxon>Pseudomonadota</taxon>
        <taxon>Gammaproteobacteria</taxon>
        <taxon>Pseudomonadales</taxon>
        <taxon>Pseudomonadaceae</taxon>
        <taxon>Pseudomonas</taxon>
    </lineage>
</organism>
<gene>
    <name evidence="1" type="ORF">H4C15_19070</name>
</gene>
<dbReference type="AlphaFoldDB" id="A0A7W2LYV9"/>
<comment type="caution">
    <text evidence="1">The sequence shown here is derived from an EMBL/GenBank/DDBJ whole genome shotgun (WGS) entry which is preliminary data.</text>
</comment>
<evidence type="ECO:0000313" key="1">
    <source>
        <dbReference type="EMBL" id="MBA6149589.1"/>
    </source>
</evidence>
<accession>A0A7W2LYV9</accession>